<evidence type="ECO:0000256" key="1">
    <source>
        <dbReference type="SAM" id="MobiDB-lite"/>
    </source>
</evidence>
<evidence type="ECO:0000313" key="3">
    <source>
        <dbReference type="Proteomes" id="UP000598146"/>
    </source>
</evidence>
<evidence type="ECO:0000313" key="2">
    <source>
        <dbReference type="EMBL" id="MBG0562322.1"/>
    </source>
</evidence>
<proteinExistence type="predicted"/>
<dbReference type="AlphaFoldDB" id="A0A931C6K7"/>
<comment type="caution">
    <text evidence="2">The sequence shown here is derived from an EMBL/GenBank/DDBJ whole genome shotgun (WGS) entry which is preliminary data.</text>
</comment>
<dbReference type="RefSeq" id="WP_196414112.1">
    <property type="nucleotide sequence ID" value="NZ_JADQTO010000005.1"/>
</dbReference>
<keyword evidence="3" id="KW-1185">Reference proteome</keyword>
<protein>
    <submittedName>
        <fullName evidence="2">Uncharacterized protein</fullName>
    </submittedName>
</protein>
<reference evidence="2" key="1">
    <citation type="submission" date="2020-11" db="EMBL/GenBank/DDBJ databases">
        <title>Isolation and identification of active actinomycetes.</title>
        <authorList>
            <person name="Sun X."/>
        </authorList>
    </citation>
    <scope>NUCLEOTIDE SEQUENCE</scope>
    <source>
        <strain evidence="2">NEAU-A11</strain>
    </source>
</reference>
<gene>
    <name evidence="2" type="ORF">I4J89_12685</name>
</gene>
<dbReference type="Proteomes" id="UP000598146">
    <property type="component" value="Unassembled WGS sequence"/>
</dbReference>
<name>A0A931C6K7_9ACTN</name>
<feature type="region of interest" description="Disordered" evidence="1">
    <location>
        <begin position="1"/>
        <end position="64"/>
    </location>
</feature>
<dbReference type="EMBL" id="JADQTO010000005">
    <property type="protein sequence ID" value="MBG0562322.1"/>
    <property type="molecule type" value="Genomic_DNA"/>
</dbReference>
<accession>A0A931C6K7</accession>
<sequence>MSPTNVTPRDGIGRPQTSVERRPFGPTIAEPADALRTSAGLGPIEPVVLRPAVPEPGQDGASEG</sequence>
<organism evidence="2 3">
    <name type="scientific">Actinoplanes aureus</name>
    <dbReference type="NCBI Taxonomy" id="2792083"/>
    <lineage>
        <taxon>Bacteria</taxon>
        <taxon>Bacillati</taxon>
        <taxon>Actinomycetota</taxon>
        <taxon>Actinomycetes</taxon>
        <taxon>Micromonosporales</taxon>
        <taxon>Micromonosporaceae</taxon>
        <taxon>Actinoplanes</taxon>
    </lineage>
</organism>